<dbReference type="GO" id="GO:0005886">
    <property type="term" value="C:plasma membrane"/>
    <property type="evidence" value="ECO:0007669"/>
    <property type="project" value="UniProtKB-SubCell"/>
</dbReference>
<feature type="transmembrane region" description="Helical" evidence="6">
    <location>
        <begin position="444"/>
        <end position="464"/>
    </location>
</feature>
<feature type="domain" description="ABC3 transporter permease C-terminal" evidence="7">
    <location>
        <begin position="671"/>
        <end position="789"/>
    </location>
</feature>
<dbReference type="PANTHER" id="PTHR30287:SF2">
    <property type="entry name" value="BLL1001 PROTEIN"/>
    <property type="match status" value="1"/>
</dbReference>
<keyword evidence="2" id="KW-1003">Cell membrane</keyword>
<evidence type="ECO:0000259" key="7">
    <source>
        <dbReference type="Pfam" id="PF02687"/>
    </source>
</evidence>
<feature type="transmembrane region" description="Helical" evidence="6">
    <location>
        <begin position="326"/>
        <end position="349"/>
    </location>
</feature>
<dbReference type="eggNOG" id="COG0577">
    <property type="taxonomic scope" value="Bacteria"/>
</dbReference>
<feature type="transmembrane region" description="Helical" evidence="6">
    <location>
        <begin position="668"/>
        <end position="694"/>
    </location>
</feature>
<dbReference type="Pfam" id="PF02687">
    <property type="entry name" value="FtsX"/>
    <property type="match status" value="2"/>
</dbReference>
<sequence length="800" mass="84905">MIAAGLSALWSHWRRNPLQLFTLIAGLALATALWSGVQAINAEARASYDAAAATLGEGQYDQLVPTSGATIPNETFVALRRAGWLVSPVVEGHLSIEGVQIRLVGIDPLTAPSGLGPASTGDDDAQLATVLQTRPVFAAPAVADLLEGHIDAEIRTTPEVAPDTALTDISIAQELLGAKGTLNRLIIAPAQPVGRPPLQQIAPELERIVAQGGSDVGRLTDSFHLNLTAFGLLSFAVGIFIVHGAIGLAFEQRRAMVRTLRALGMPLITLIFLMAAELLLLALIGGVLGVFIGYLIAASLLPDVAATLKGLYGADVSGALQFRASWWLSGLAISVFGTTIAAAGALVSVARMPLLASAQPRAWATARGKVRLVQMGASAALLAMAGLLAVWGQGLIMGFGLLACLLVGAALVLPLFLGGVLAFAEKRAKGVTAQWFWADTRQQLSGLSLALMALLLAMAANVGVSTMVSSFRLTFTGFLDQRLASELYVSTESTDQARDFETYIKNHTSEILPLLSTDAELAGLPAEIYGARVGRTYRENWTLLASSAQVWERVANGEAVLVNEQLARRARLWVGDRLALSAEHSLPIAGVFGDYGNPIGKAIVSEPLFKRLYPLIQATRFGLRTDDPLGLRAQLINDFGLSEQSITDQAQIKSFSLSVFERTFTVTAALNVLTLSVAGFAIFMSLLTLAGMRLPQLAPAWALGLTRSRLGQLELIRAVVLATLTAAMALPLGLALAWVLLAVVNVEAFGWRLPMFFFPQDYALLGLFALAAALIAAAWPARRLARTPPADLLKVFANER</sequence>
<keyword evidence="4 6" id="KW-1133">Transmembrane helix</keyword>
<feature type="transmembrane region" description="Helical" evidence="6">
    <location>
        <begin position="270"/>
        <end position="297"/>
    </location>
</feature>
<dbReference type="PANTHER" id="PTHR30287">
    <property type="entry name" value="MEMBRANE COMPONENT OF PREDICTED ABC SUPERFAMILY METABOLITE UPTAKE TRANSPORTER"/>
    <property type="match status" value="1"/>
</dbReference>
<dbReference type="InterPro" id="IPR003838">
    <property type="entry name" value="ABC3_permease_C"/>
</dbReference>
<dbReference type="Proteomes" id="UP000027734">
    <property type="component" value="Unassembled WGS sequence"/>
</dbReference>
<evidence type="ECO:0000256" key="2">
    <source>
        <dbReference type="ARBA" id="ARBA00022475"/>
    </source>
</evidence>
<reference evidence="8 9" key="1">
    <citation type="submission" date="2014-01" db="EMBL/GenBank/DDBJ databases">
        <title>Sulfitobacter donghicola JCM 14565 Genome Sequencing.</title>
        <authorList>
            <person name="Lai Q."/>
            <person name="Hong Z."/>
        </authorList>
    </citation>
    <scope>NUCLEOTIDE SEQUENCE [LARGE SCALE GENOMIC DNA]</scope>
    <source>
        <strain evidence="8 9">JCM 14565</strain>
    </source>
</reference>
<dbReference type="AlphaFoldDB" id="A0A073ICX5"/>
<comment type="caution">
    <text evidence="8">The sequence shown here is derived from an EMBL/GenBank/DDBJ whole genome shotgun (WGS) entry which is preliminary data.</text>
</comment>
<feature type="transmembrane region" description="Helical" evidence="6">
    <location>
        <begin position="762"/>
        <end position="779"/>
    </location>
</feature>
<accession>A0A073ICX5</accession>
<organism evidence="8 9">
    <name type="scientific">Sulfitobacter donghicola DSW-25 = KCTC 12864 = JCM 14565</name>
    <dbReference type="NCBI Taxonomy" id="1300350"/>
    <lineage>
        <taxon>Bacteria</taxon>
        <taxon>Pseudomonadati</taxon>
        <taxon>Pseudomonadota</taxon>
        <taxon>Alphaproteobacteria</taxon>
        <taxon>Rhodobacterales</taxon>
        <taxon>Roseobacteraceae</taxon>
        <taxon>Sulfitobacter</taxon>
    </lineage>
</organism>
<feature type="transmembrane region" description="Helical" evidence="6">
    <location>
        <begin position="370"/>
        <end position="391"/>
    </location>
</feature>
<dbReference type="RefSeq" id="WP_025059856.1">
    <property type="nucleotide sequence ID" value="NZ_JAMC01000007.1"/>
</dbReference>
<evidence type="ECO:0000256" key="5">
    <source>
        <dbReference type="ARBA" id="ARBA00023136"/>
    </source>
</evidence>
<feature type="transmembrane region" description="Helical" evidence="6">
    <location>
        <begin position="715"/>
        <end position="742"/>
    </location>
</feature>
<gene>
    <name evidence="8" type="ORF">DSW25_16110</name>
</gene>
<dbReference type="InterPro" id="IPR038766">
    <property type="entry name" value="Membrane_comp_ABC_pdt"/>
</dbReference>
<evidence type="ECO:0000313" key="8">
    <source>
        <dbReference type="EMBL" id="KEJ88198.1"/>
    </source>
</evidence>
<protein>
    <submittedName>
        <fullName evidence="8">ABC transporter permease</fullName>
    </submittedName>
</protein>
<dbReference type="OrthoDB" id="343744at2"/>
<keyword evidence="3 6" id="KW-0812">Transmembrane</keyword>
<proteinExistence type="predicted"/>
<keyword evidence="9" id="KW-1185">Reference proteome</keyword>
<keyword evidence="5 6" id="KW-0472">Membrane</keyword>
<evidence type="ECO:0000256" key="3">
    <source>
        <dbReference type="ARBA" id="ARBA00022692"/>
    </source>
</evidence>
<feature type="domain" description="ABC3 transporter permease C-terminal" evidence="7">
    <location>
        <begin position="229"/>
        <end position="349"/>
    </location>
</feature>
<dbReference type="EMBL" id="JAMC01000007">
    <property type="protein sequence ID" value="KEJ88198.1"/>
    <property type="molecule type" value="Genomic_DNA"/>
</dbReference>
<dbReference type="STRING" id="1300350.Z948_2522"/>
<evidence type="ECO:0000256" key="4">
    <source>
        <dbReference type="ARBA" id="ARBA00022989"/>
    </source>
</evidence>
<feature type="transmembrane region" description="Helical" evidence="6">
    <location>
        <begin position="397"/>
        <end position="423"/>
    </location>
</feature>
<evidence type="ECO:0000313" key="9">
    <source>
        <dbReference type="Proteomes" id="UP000027734"/>
    </source>
</evidence>
<comment type="subcellular location">
    <subcellularLocation>
        <location evidence="1">Cell membrane</location>
        <topology evidence="1">Multi-pass membrane protein</topology>
    </subcellularLocation>
</comment>
<feature type="transmembrane region" description="Helical" evidence="6">
    <location>
        <begin position="227"/>
        <end position="250"/>
    </location>
</feature>
<evidence type="ECO:0000256" key="6">
    <source>
        <dbReference type="SAM" id="Phobius"/>
    </source>
</evidence>
<evidence type="ECO:0000256" key="1">
    <source>
        <dbReference type="ARBA" id="ARBA00004651"/>
    </source>
</evidence>
<name>A0A073ICX5_9RHOB</name>